<dbReference type="RefSeq" id="WP_345421929.1">
    <property type="nucleotide sequence ID" value="NZ_AP031496.1"/>
</dbReference>
<accession>A0AAV3U2G6</accession>
<dbReference type="EMBL" id="BAABLX010000017">
    <property type="protein sequence ID" value="GAA4943631.1"/>
    <property type="molecule type" value="Genomic_DNA"/>
</dbReference>
<dbReference type="Gene3D" id="3.30.572.10">
    <property type="entry name" value="Thymidylate synthase/dCMP hydroxymethylase domain"/>
    <property type="match status" value="1"/>
</dbReference>
<comment type="caution">
    <text evidence="1">The sequence shown here is derived from an EMBL/GenBank/DDBJ whole genome shotgun (WGS) entry which is preliminary data.</text>
</comment>
<reference evidence="2" key="1">
    <citation type="journal article" date="2019" name="Int. J. Syst. Evol. Microbiol.">
        <title>The Global Catalogue of Microorganisms (GCM) 10K type strain sequencing project: providing services to taxonomists for standard genome sequencing and annotation.</title>
        <authorList>
            <consortium name="The Broad Institute Genomics Platform"/>
            <consortium name="The Broad Institute Genome Sequencing Center for Infectious Disease"/>
            <person name="Wu L."/>
            <person name="Ma J."/>
        </authorList>
    </citation>
    <scope>NUCLEOTIDE SEQUENCE [LARGE SCALE GENOMIC DNA]</scope>
    <source>
        <strain evidence="2">JCM 19134</strain>
    </source>
</reference>
<evidence type="ECO:0000313" key="2">
    <source>
        <dbReference type="Proteomes" id="UP001409585"/>
    </source>
</evidence>
<proteinExistence type="predicted"/>
<dbReference type="AlphaFoldDB" id="A0AAV3U2G6"/>
<dbReference type="SUPFAM" id="SSF55831">
    <property type="entry name" value="Thymidylate synthase/dCMP hydroxymethylase"/>
    <property type="match status" value="1"/>
</dbReference>
<organism evidence="1 2">
    <name type="scientific">Halioxenophilus aromaticivorans</name>
    <dbReference type="NCBI Taxonomy" id="1306992"/>
    <lineage>
        <taxon>Bacteria</taxon>
        <taxon>Pseudomonadati</taxon>
        <taxon>Pseudomonadota</taxon>
        <taxon>Gammaproteobacteria</taxon>
        <taxon>Alteromonadales</taxon>
        <taxon>Alteromonadaceae</taxon>
        <taxon>Halioxenophilus</taxon>
    </lineage>
</organism>
<dbReference type="Proteomes" id="UP001409585">
    <property type="component" value="Unassembled WGS sequence"/>
</dbReference>
<sequence>MTAITCQQAWRNMTQQSQSQSLRNYTQRLAMDDYLVETELFPKAVLEAYTAWNLELPLSDEQTQFFNAERGGGQGDYRSGMRNKIANVVDCLSRFPQSKRAIITISNNPSPCHTSDDDAKCLRELHFYIEDNKLNASCLFRAQAALIFPKNIHFIGALMAEIAQSLAIPVGTLFYCATILVSDRS</sequence>
<dbReference type="InterPro" id="IPR036926">
    <property type="entry name" value="Thymidate_synth/dCMP_Mease_sf"/>
</dbReference>
<name>A0AAV3U2G6_9ALTE</name>
<gene>
    <name evidence="1" type="ORF">GCM10025791_23120</name>
</gene>
<keyword evidence="2" id="KW-1185">Reference proteome</keyword>
<protein>
    <submittedName>
        <fullName evidence="1">Uncharacterized protein</fullName>
    </submittedName>
</protein>
<evidence type="ECO:0000313" key="1">
    <source>
        <dbReference type="EMBL" id="GAA4943631.1"/>
    </source>
</evidence>